<evidence type="ECO:0000313" key="2">
    <source>
        <dbReference type="Proteomes" id="UP000693738"/>
    </source>
</evidence>
<sequence>MPSDNTLYHKFDTIAHLVPLPKDLPPDAIPTPKSIKDWAQQNIRKFLDGHGPKEATTRDGLSLVNMSLYFEDPILFITESVVPIFEKQTAAPSFRFKILSLLMVLMADGTLPSKEVVELSRTMARMLIVSQDFALLRDAKVISAQEKKRKREPWMMDEDRDLSRLRQVRRELQNAITWETLRNFFLFLHKLGGGMDDLKDQFMTKVIKQADKLPAVELFSMWIPFLAIQYGDSEARENSLDNTIVPEVLLSSRSGNAQRLPWF</sequence>
<reference evidence="1" key="1">
    <citation type="submission" date="2021-05" db="EMBL/GenBank/DDBJ databases">
        <authorList>
            <person name="Khan N."/>
        </authorList>
    </citation>
    <scope>NUCLEOTIDE SEQUENCE</scope>
</reference>
<comment type="caution">
    <text evidence="1">The sequence shown here is derived from an EMBL/GenBank/DDBJ whole genome shotgun (WGS) entry which is preliminary data.</text>
</comment>
<evidence type="ECO:0000313" key="1">
    <source>
        <dbReference type="EMBL" id="CAG7558588.1"/>
    </source>
</evidence>
<dbReference type="Proteomes" id="UP000693738">
    <property type="component" value="Unassembled WGS sequence"/>
</dbReference>
<name>A0A8J2IJY2_FUSEQ</name>
<proteinExistence type="predicted"/>
<protein>
    <submittedName>
        <fullName evidence="1">Uncharacterized protein</fullName>
    </submittedName>
</protein>
<gene>
    <name evidence="1" type="ORF">FEQUK3_LOCUS4296</name>
</gene>
<dbReference type="AlphaFoldDB" id="A0A8J2IJY2"/>
<accession>A0A8J2IJY2</accession>
<organism evidence="1 2">
    <name type="scientific">Fusarium equiseti</name>
    <name type="common">Fusarium scirpi</name>
    <dbReference type="NCBI Taxonomy" id="61235"/>
    <lineage>
        <taxon>Eukaryota</taxon>
        <taxon>Fungi</taxon>
        <taxon>Dikarya</taxon>
        <taxon>Ascomycota</taxon>
        <taxon>Pezizomycotina</taxon>
        <taxon>Sordariomycetes</taxon>
        <taxon>Hypocreomycetidae</taxon>
        <taxon>Hypocreales</taxon>
        <taxon>Nectriaceae</taxon>
        <taxon>Fusarium</taxon>
        <taxon>Fusarium incarnatum-equiseti species complex</taxon>
    </lineage>
</organism>
<dbReference type="EMBL" id="CAJSTJ010000125">
    <property type="protein sequence ID" value="CAG7558588.1"/>
    <property type="molecule type" value="Genomic_DNA"/>
</dbReference>